<evidence type="ECO:0000313" key="2">
    <source>
        <dbReference type="Proteomes" id="UP000070544"/>
    </source>
</evidence>
<dbReference type="Proteomes" id="UP000070544">
    <property type="component" value="Unassembled WGS sequence"/>
</dbReference>
<accession>A0A139A0A2</accession>
<feature type="non-terminal residue" evidence="1">
    <location>
        <position position="1"/>
    </location>
</feature>
<evidence type="ECO:0000313" key="1">
    <source>
        <dbReference type="EMBL" id="KXS10191.1"/>
    </source>
</evidence>
<keyword evidence="2" id="KW-1185">Reference proteome</keyword>
<dbReference type="AlphaFoldDB" id="A0A139A0A2"/>
<name>A0A139A0A2_GONPJ</name>
<protein>
    <submittedName>
        <fullName evidence="1">Uncharacterized protein</fullName>
    </submittedName>
</protein>
<sequence length="227" mass="23149">PAYPTHVLPCGHALSQESALKFLAIPIPGPTDLPDDTTVDWNWRGEPRCPFCGEVAPGGVDAVRKLFFDRGSAQASGSVAPAAAAAGDAGGQLSPAPLRSATESVPIFPAVGDTMTGPPPRAAQSLGFGLDGTALAAAPPHPDLFDGFPNYPPPPLPQSSLNGIHTDSLPPAQIDVRGAPVNEEPGSTRLPVPVARFIVPDPEASAWDVRGVGGLGEGESRGFGSAM</sequence>
<organism evidence="1 2">
    <name type="scientific">Gonapodya prolifera (strain JEL478)</name>
    <name type="common">Monoblepharis prolifera</name>
    <dbReference type="NCBI Taxonomy" id="1344416"/>
    <lineage>
        <taxon>Eukaryota</taxon>
        <taxon>Fungi</taxon>
        <taxon>Fungi incertae sedis</taxon>
        <taxon>Chytridiomycota</taxon>
        <taxon>Chytridiomycota incertae sedis</taxon>
        <taxon>Monoblepharidomycetes</taxon>
        <taxon>Monoblepharidales</taxon>
        <taxon>Gonapodyaceae</taxon>
        <taxon>Gonapodya</taxon>
    </lineage>
</organism>
<proteinExistence type="predicted"/>
<dbReference type="EMBL" id="KQ965832">
    <property type="protein sequence ID" value="KXS10191.1"/>
    <property type="molecule type" value="Genomic_DNA"/>
</dbReference>
<reference evidence="1 2" key="1">
    <citation type="journal article" date="2015" name="Genome Biol. Evol.">
        <title>Phylogenomic analyses indicate that early fungi evolved digesting cell walls of algal ancestors of land plants.</title>
        <authorList>
            <person name="Chang Y."/>
            <person name="Wang S."/>
            <person name="Sekimoto S."/>
            <person name="Aerts A.L."/>
            <person name="Choi C."/>
            <person name="Clum A."/>
            <person name="LaButti K.M."/>
            <person name="Lindquist E.A."/>
            <person name="Yee Ngan C."/>
            <person name="Ohm R.A."/>
            <person name="Salamov A.A."/>
            <person name="Grigoriev I.V."/>
            <person name="Spatafora J.W."/>
            <person name="Berbee M.L."/>
        </authorList>
    </citation>
    <scope>NUCLEOTIDE SEQUENCE [LARGE SCALE GENOMIC DNA]</scope>
    <source>
        <strain evidence="1 2">JEL478</strain>
    </source>
</reference>
<gene>
    <name evidence="1" type="ORF">M427DRAFT_37577</name>
</gene>